<dbReference type="GeneID" id="73530913"/>
<dbReference type="RefSeq" id="WP_254810327.1">
    <property type="nucleotide sequence ID" value="NZ_JAOPJZ010000003.1"/>
</dbReference>
<name>A0AAP3E693_9EURY</name>
<dbReference type="InterPro" id="IPR019235">
    <property type="entry name" value="DUF2178_TM"/>
</dbReference>
<keyword evidence="1" id="KW-1133">Transmembrane helix</keyword>
<organism evidence="2 3">
    <name type="scientific">Natronosalvus hydrolyticus</name>
    <dbReference type="NCBI Taxonomy" id="2979988"/>
    <lineage>
        <taxon>Archaea</taxon>
        <taxon>Methanobacteriati</taxon>
        <taxon>Methanobacteriota</taxon>
        <taxon>Stenosarchaea group</taxon>
        <taxon>Halobacteria</taxon>
        <taxon>Halobacteriales</taxon>
        <taxon>Natrialbaceae</taxon>
        <taxon>Natronosalvus</taxon>
    </lineage>
</organism>
<evidence type="ECO:0008006" key="4">
    <source>
        <dbReference type="Google" id="ProtNLM"/>
    </source>
</evidence>
<dbReference type="EMBL" id="JAOPJZ010000003">
    <property type="protein sequence ID" value="MCU4751587.1"/>
    <property type="molecule type" value="Genomic_DNA"/>
</dbReference>
<keyword evidence="1" id="KW-0812">Transmembrane</keyword>
<gene>
    <name evidence="2" type="ORF">OB919_06280</name>
</gene>
<reference evidence="2 3" key="1">
    <citation type="submission" date="2022-09" db="EMBL/GenBank/DDBJ databases">
        <title>Enrichment on poylsaccharides allowed isolation of novel metabolic and taxonomic groups of Haloarchaea.</title>
        <authorList>
            <person name="Sorokin D.Y."/>
            <person name="Elcheninov A.G."/>
            <person name="Khizhniak T.V."/>
            <person name="Kolganova T.V."/>
            <person name="Kublanov I.V."/>
        </authorList>
    </citation>
    <scope>NUCLEOTIDE SEQUENCE [LARGE SCALE GENOMIC DNA]</scope>
    <source>
        <strain evidence="2 3">AArc-curdl1</strain>
    </source>
</reference>
<evidence type="ECO:0000256" key="1">
    <source>
        <dbReference type="SAM" id="Phobius"/>
    </source>
</evidence>
<feature type="transmembrane region" description="Helical" evidence="1">
    <location>
        <begin position="61"/>
        <end position="80"/>
    </location>
</feature>
<dbReference type="Proteomes" id="UP001321047">
    <property type="component" value="Unassembled WGS sequence"/>
</dbReference>
<evidence type="ECO:0000313" key="2">
    <source>
        <dbReference type="EMBL" id="MCU4751587.1"/>
    </source>
</evidence>
<keyword evidence="1" id="KW-0472">Membrane</keyword>
<comment type="caution">
    <text evidence="2">The sequence shown here is derived from an EMBL/GenBank/DDBJ whole genome shotgun (WGS) entry which is preliminary data.</text>
</comment>
<feature type="transmembrane region" description="Helical" evidence="1">
    <location>
        <begin position="92"/>
        <end position="114"/>
    </location>
</feature>
<dbReference type="Pfam" id="PF09946">
    <property type="entry name" value="DUF2178"/>
    <property type="match status" value="1"/>
</dbReference>
<accession>A0AAP3E693</accession>
<protein>
    <recommendedName>
        <fullName evidence="4">DUF2178 domain-containing protein</fullName>
    </recommendedName>
</protein>
<evidence type="ECO:0000313" key="3">
    <source>
        <dbReference type="Proteomes" id="UP001321047"/>
    </source>
</evidence>
<feature type="transmembrane region" description="Helical" evidence="1">
    <location>
        <begin position="126"/>
        <end position="147"/>
    </location>
</feature>
<feature type="transmembrane region" description="Helical" evidence="1">
    <location>
        <begin position="30"/>
        <end position="49"/>
    </location>
</feature>
<keyword evidence="3" id="KW-1185">Reference proteome</keyword>
<dbReference type="AlphaFoldDB" id="A0AAP3E693"/>
<proteinExistence type="predicted"/>
<sequence length="152" mass="16774">MDTTANSSSDLEAARAELEKRERYQRWMNYSLWAGILSLFIAIGIWMTVPEDIVVFAGTGLYWLGFLGMLGIYFGTSISLEDERDAQIAAEAGGVTLGAIAVLFVFFTPAAVALDATGTYQMPAEVWGVSGAFFLVFAIYSVSHWYYSRQHS</sequence>